<accession>A0A4C1WKS6</accession>
<name>A0A4C1WKS6_EUMVA</name>
<reference evidence="1 2" key="1">
    <citation type="journal article" date="2019" name="Commun. Biol.">
        <title>The bagworm genome reveals a unique fibroin gene that provides high tensile strength.</title>
        <authorList>
            <person name="Kono N."/>
            <person name="Nakamura H."/>
            <person name="Ohtoshi R."/>
            <person name="Tomita M."/>
            <person name="Numata K."/>
            <person name="Arakawa K."/>
        </authorList>
    </citation>
    <scope>NUCLEOTIDE SEQUENCE [LARGE SCALE GENOMIC DNA]</scope>
</reference>
<gene>
    <name evidence="1" type="ORF">EVAR_97526_1</name>
</gene>
<evidence type="ECO:0000313" key="1">
    <source>
        <dbReference type="EMBL" id="GBP52056.1"/>
    </source>
</evidence>
<proteinExistence type="predicted"/>
<sequence length="215" mass="24617">MGPHAFLGERAETPEWGGVNTFPRRSSSIRVVLKSFIPTDHVVNYDPDRGYAPRSDADLAFDNEDNDQNILYDNVYESGAPTVTFQCNRKAVNSVLNIQEENDRSGVLPWPILDPVPINEFTCDGYICRAFPTLFPTGKENEEDYEVINTVQIEQLHDWMEVAAGPQNINQEDDLGRREIDIRYQWHSISSKQLLNSLETFIENEKLQEIKETLP</sequence>
<evidence type="ECO:0000313" key="2">
    <source>
        <dbReference type="Proteomes" id="UP000299102"/>
    </source>
</evidence>
<comment type="caution">
    <text evidence="1">The sequence shown here is derived from an EMBL/GenBank/DDBJ whole genome shotgun (WGS) entry which is preliminary data.</text>
</comment>
<dbReference type="Proteomes" id="UP000299102">
    <property type="component" value="Unassembled WGS sequence"/>
</dbReference>
<dbReference type="OrthoDB" id="8196283at2759"/>
<organism evidence="1 2">
    <name type="scientific">Eumeta variegata</name>
    <name type="common">Bagworm moth</name>
    <name type="synonym">Eumeta japonica</name>
    <dbReference type="NCBI Taxonomy" id="151549"/>
    <lineage>
        <taxon>Eukaryota</taxon>
        <taxon>Metazoa</taxon>
        <taxon>Ecdysozoa</taxon>
        <taxon>Arthropoda</taxon>
        <taxon>Hexapoda</taxon>
        <taxon>Insecta</taxon>
        <taxon>Pterygota</taxon>
        <taxon>Neoptera</taxon>
        <taxon>Endopterygota</taxon>
        <taxon>Lepidoptera</taxon>
        <taxon>Glossata</taxon>
        <taxon>Ditrysia</taxon>
        <taxon>Tineoidea</taxon>
        <taxon>Psychidae</taxon>
        <taxon>Oiketicinae</taxon>
        <taxon>Eumeta</taxon>
    </lineage>
</organism>
<dbReference type="EMBL" id="BGZK01000594">
    <property type="protein sequence ID" value="GBP52056.1"/>
    <property type="molecule type" value="Genomic_DNA"/>
</dbReference>
<dbReference type="AlphaFoldDB" id="A0A4C1WKS6"/>
<protein>
    <submittedName>
        <fullName evidence="1">Uncharacterized protein</fullName>
    </submittedName>
</protein>
<keyword evidence="2" id="KW-1185">Reference proteome</keyword>